<evidence type="ECO:0000256" key="7">
    <source>
        <dbReference type="ARBA" id="ARBA00022989"/>
    </source>
</evidence>
<evidence type="ECO:0000256" key="9">
    <source>
        <dbReference type="ARBA" id="ARBA00023136"/>
    </source>
</evidence>
<keyword evidence="4 11" id="KW-0138">CF(0)</keyword>
<evidence type="ECO:0000313" key="13">
    <source>
        <dbReference type="Proteomes" id="UP000751518"/>
    </source>
</evidence>
<dbReference type="SUPFAM" id="SSF81336">
    <property type="entry name" value="F1F0 ATP synthase subunit A"/>
    <property type="match status" value="1"/>
</dbReference>
<proteinExistence type="inferred from homology"/>
<keyword evidence="5 11" id="KW-0812">Transmembrane</keyword>
<feature type="transmembrane region" description="Helical" evidence="11">
    <location>
        <begin position="213"/>
        <end position="233"/>
    </location>
</feature>
<dbReference type="PRINTS" id="PR00123">
    <property type="entry name" value="ATPASEA"/>
</dbReference>
<gene>
    <name evidence="11" type="primary">atpB</name>
    <name evidence="12" type="ORF">KC614_01075</name>
</gene>
<protein>
    <recommendedName>
        <fullName evidence="11">ATP synthase subunit a</fullName>
    </recommendedName>
    <alternativeName>
        <fullName evidence="11">ATP synthase F0 sector subunit a</fullName>
    </alternativeName>
    <alternativeName>
        <fullName evidence="11">F-ATPase subunit 6</fullName>
    </alternativeName>
</protein>
<dbReference type="AlphaFoldDB" id="A0A955RRT3"/>
<evidence type="ECO:0000256" key="11">
    <source>
        <dbReference type="HAMAP-Rule" id="MF_01393"/>
    </source>
</evidence>
<keyword evidence="7 11" id="KW-1133">Transmembrane helix</keyword>
<keyword evidence="9 11" id="KW-0472">Membrane</keyword>
<comment type="function">
    <text evidence="11">Key component of the proton channel; it plays a direct role in the translocation of protons across the membrane.</text>
</comment>
<dbReference type="InterPro" id="IPR045082">
    <property type="entry name" value="ATP_syn_F0_a_bact/chloroplast"/>
</dbReference>
<accession>A0A955RRT3</accession>
<sequence length="249" mass="27594">MLNISLQNEYVFTIFGLNISNTFFTAVIVTLLLSALAYYCFRNLPKKNFVVEAFRVVVYEILTFIDSVTGDRELSKRILPLVGTLFLFIVSANLIALIPGFLGSFYVMRSGGEVPLLRSPNSDLTITSALALFTVVAMQIFSVRAHGVLGYIKRFIDLSGPIKLFTGFFELLSEITRIISFSFRLFGNIFAGEILLLVIAFLVPYIIPVPFMIMEVFVGVIQAFVFAMLSITFTKIDTNSSGTAKGGVL</sequence>
<dbReference type="Proteomes" id="UP000751518">
    <property type="component" value="Unassembled WGS sequence"/>
</dbReference>
<keyword evidence="6 11" id="KW-0375">Hydrogen ion transport</keyword>
<dbReference type="GO" id="GO:0045259">
    <property type="term" value="C:proton-transporting ATP synthase complex"/>
    <property type="evidence" value="ECO:0007669"/>
    <property type="project" value="UniProtKB-KW"/>
</dbReference>
<dbReference type="PROSITE" id="PS00449">
    <property type="entry name" value="ATPASE_A"/>
    <property type="match status" value="1"/>
</dbReference>
<dbReference type="InterPro" id="IPR023011">
    <property type="entry name" value="ATP_synth_F0_asu_AS"/>
</dbReference>
<name>A0A955RRT3_UNCKA</name>
<dbReference type="HAMAP" id="MF_01393">
    <property type="entry name" value="ATP_synth_a_bact"/>
    <property type="match status" value="1"/>
</dbReference>
<feature type="transmembrane region" description="Helical" evidence="11">
    <location>
        <begin position="126"/>
        <end position="145"/>
    </location>
</feature>
<comment type="subcellular location">
    <subcellularLocation>
        <location evidence="11">Cell membrane</location>
        <topology evidence="11">Multi-pass membrane protein</topology>
    </subcellularLocation>
    <subcellularLocation>
        <location evidence="1">Membrane</location>
        <topology evidence="1">Multi-pass membrane protein</topology>
    </subcellularLocation>
</comment>
<feature type="transmembrane region" description="Helical" evidence="11">
    <location>
        <begin position="185"/>
        <end position="207"/>
    </location>
</feature>
<dbReference type="GO" id="GO:0005886">
    <property type="term" value="C:plasma membrane"/>
    <property type="evidence" value="ECO:0007669"/>
    <property type="project" value="UniProtKB-SubCell"/>
</dbReference>
<dbReference type="PANTHER" id="PTHR42823:SF3">
    <property type="entry name" value="ATP SYNTHASE SUBUNIT A, CHLOROPLASTIC"/>
    <property type="match status" value="1"/>
</dbReference>
<dbReference type="Gene3D" id="1.20.120.220">
    <property type="entry name" value="ATP synthase, F0 complex, subunit A"/>
    <property type="match status" value="1"/>
</dbReference>
<dbReference type="InterPro" id="IPR035908">
    <property type="entry name" value="F0_ATP_A_sf"/>
</dbReference>
<keyword evidence="11" id="KW-1003">Cell membrane</keyword>
<dbReference type="CDD" id="cd00310">
    <property type="entry name" value="ATP-synt_Fo_a_6"/>
    <property type="match status" value="1"/>
</dbReference>
<evidence type="ECO:0000256" key="2">
    <source>
        <dbReference type="ARBA" id="ARBA00006810"/>
    </source>
</evidence>
<evidence type="ECO:0000256" key="4">
    <source>
        <dbReference type="ARBA" id="ARBA00022547"/>
    </source>
</evidence>
<comment type="similarity">
    <text evidence="2 11">Belongs to the ATPase A chain family.</text>
</comment>
<reference evidence="12" key="1">
    <citation type="submission" date="2020-04" db="EMBL/GenBank/DDBJ databases">
        <authorList>
            <person name="Zhang T."/>
        </authorList>
    </citation>
    <scope>NUCLEOTIDE SEQUENCE</scope>
    <source>
        <strain evidence="12">HKST-UBA03</strain>
    </source>
</reference>
<dbReference type="Pfam" id="PF00119">
    <property type="entry name" value="ATP-synt_A"/>
    <property type="match status" value="1"/>
</dbReference>
<reference evidence="12" key="2">
    <citation type="journal article" date="2021" name="Microbiome">
        <title>Successional dynamics and alternative stable states in a saline activated sludge microbial community over 9 years.</title>
        <authorList>
            <person name="Wang Y."/>
            <person name="Ye J."/>
            <person name="Ju F."/>
            <person name="Liu L."/>
            <person name="Boyd J.A."/>
            <person name="Deng Y."/>
            <person name="Parks D.H."/>
            <person name="Jiang X."/>
            <person name="Yin X."/>
            <person name="Woodcroft B.J."/>
            <person name="Tyson G.W."/>
            <person name="Hugenholtz P."/>
            <person name="Polz M.F."/>
            <person name="Zhang T."/>
        </authorList>
    </citation>
    <scope>NUCLEOTIDE SEQUENCE</scope>
    <source>
        <strain evidence="12">HKST-UBA03</strain>
    </source>
</reference>
<organism evidence="12 13">
    <name type="scientific">candidate division WWE3 bacterium</name>
    <dbReference type="NCBI Taxonomy" id="2053526"/>
    <lineage>
        <taxon>Bacteria</taxon>
        <taxon>Katanobacteria</taxon>
    </lineage>
</organism>
<keyword evidence="8 11" id="KW-0406">Ion transport</keyword>
<dbReference type="GO" id="GO:0042777">
    <property type="term" value="P:proton motive force-driven plasma membrane ATP synthesis"/>
    <property type="evidence" value="ECO:0007669"/>
    <property type="project" value="TreeGrafter"/>
</dbReference>
<feature type="transmembrane region" description="Helical" evidence="11">
    <location>
        <begin position="81"/>
        <end position="106"/>
    </location>
</feature>
<dbReference type="EMBL" id="JAGQKZ010000005">
    <property type="protein sequence ID" value="MCA9391782.1"/>
    <property type="molecule type" value="Genomic_DNA"/>
</dbReference>
<comment type="caution">
    <text evidence="12">The sequence shown here is derived from an EMBL/GenBank/DDBJ whole genome shotgun (WGS) entry which is preliminary data.</text>
</comment>
<evidence type="ECO:0000256" key="6">
    <source>
        <dbReference type="ARBA" id="ARBA00022781"/>
    </source>
</evidence>
<evidence type="ECO:0000256" key="5">
    <source>
        <dbReference type="ARBA" id="ARBA00022692"/>
    </source>
</evidence>
<keyword evidence="10 11" id="KW-0066">ATP synthesis</keyword>
<evidence type="ECO:0000256" key="1">
    <source>
        <dbReference type="ARBA" id="ARBA00004141"/>
    </source>
</evidence>
<dbReference type="PANTHER" id="PTHR42823">
    <property type="entry name" value="ATP SYNTHASE SUBUNIT A, CHLOROPLASTIC"/>
    <property type="match status" value="1"/>
</dbReference>
<evidence type="ECO:0000313" key="12">
    <source>
        <dbReference type="EMBL" id="MCA9391782.1"/>
    </source>
</evidence>
<feature type="transmembrane region" description="Helical" evidence="11">
    <location>
        <begin position="12"/>
        <end position="39"/>
    </location>
</feature>
<evidence type="ECO:0000256" key="8">
    <source>
        <dbReference type="ARBA" id="ARBA00023065"/>
    </source>
</evidence>
<evidence type="ECO:0000256" key="3">
    <source>
        <dbReference type="ARBA" id="ARBA00022448"/>
    </source>
</evidence>
<dbReference type="InterPro" id="IPR000568">
    <property type="entry name" value="ATP_synth_F0_asu"/>
</dbReference>
<dbReference type="GO" id="GO:0046933">
    <property type="term" value="F:proton-transporting ATP synthase activity, rotational mechanism"/>
    <property type="evidence" value="ECO:0007669"/>
    <property type="project" value="UniProtKB-UniRule"/>
</dbReference>
<keyword evidence="3 11" id="KW-0813">Transport</keyword>
<evidence type="ECO:0000256" key="10">
    <source>
        <dbReference type="ARBA" id="ARBA00023310"/>
    </source>
</evidence>